<reference evidence="2 3" key="1">
    <citation type="submission" date="2024-09" db="EMBL/GenBank/DDBJ databases">
        <authorList>
            <person name="Sun Q."/>
            <person name="Mori K."/>
        </authorList>
    </citation>
    <scope>NUCLEOTIDE SEQUENCE [LARGE SCALE GENOMIC DNA]</scope>
    <source>
        <strain evidence="2 3">ATCC 51285</strain>
    </source>
</reference>
<protein>
    <submittedName>
        <fullName evidence="2">Uncharacterized protein</fullName>
    </submittedName>
</protein>
<feature type="transmembrane region" description="Helical" evidence="1">
    <location>
        <begin position="36"/>
        <end position="57"/>
    </location>
</feature>
<comment type="caution">
    <text evidence="2">The sequence shown here is derived from an EMBL/GenBank/DDBJ whole genome shotgun (WGS) entry which is preliminary data.</text>
</comment>
<dbReference type="RefSeq" id="WP_027312099.1">
    <property type="nucleotide sequence ID" value="NZ_JAUESS010000008.1"/>
</dbReference>
<evidence type="ECO:0000313" key="3">
    <source>
        <dbReference type="Proteomes" id="UP001589628"/>
    </source>
</evidence>
<dbReference type="Proteomes" id="UP001589628">
    <property type="component" value="Unassembled WGS sequence"/>
</dbReference>
<keyword evidence="3" id="KW-1185">Reference proteome</keyword>
<accession>A0ABV5ZEI4</accession>
<sequence length="95" mass="10279">MDTAQLASLILTALALVLLIWISLKSRPGSPKEWLATLATWLLALVIGLVAYSALQLLLDSQGKSLPDLAIPVVIIAAARLSLRWAPLWVNKPKL</sequence>
<feature type="transmembrane region" description="Helical" evidence="1">
    <location>
        <begin position="6"/>
        <end position="24"/>
    </location>
</feature>
<evidence type="ECO:0000313" key="2">
    <source>
        <dbReference type="EMBL" id="MFB9887677.1"/>
    </source>
</evidence>
<proteinExistence type="predicted"/>
<dbReference type="EMBL" id="JBHLZN010000005">
    <property type="protein sequence ID" value="MFB9887677.1"/>
    <property type="molecule type" value="Genomic_DNA"/>
</dbReference>
<feature type="transmembrane region" description="Helical" evidence="1">
    <location>
        <begin position="69"/>
        <end position="90"/>
    </location>
</feature>
<keyword evidence="1" id="KW-1133">Transmembrane helix</keyword>
<gene>
    <name evidence="2" type="ORF">ACFFLH_14770</name>
</gene>
<keyword evidence="1" id="KW-0812">Transmembrane</keyword>
<organism evidence="2 3">
    <name type="scientific">Balneatrix alpica</name>
    <dbReference type="NCBI Taxonomy" id="75684"/>
    <lineage>
        <taxon>Bacteria</taxon>
        <taxon>Pseudomonadati</taxon>
        <taxon>Pseudomonadota</taxon>
        <taxon>Gammaproteobacteria</taxon>
        <taxon>Oceanospirillales</taxon>
        <taxon>Balneatrichaceae</taxon>
        <taxon>Balneatrix</taxon>
    </lineage>
</organism>
<evidence type="ECO:0000256" key="1">
    <source>
        <dbReference type="SAM" id="Phobius"/>
    </source>
</evidence>
<keyword evidence="1" id="KW-0472">Membrane</keyword>
<name>A0ABV5ZEI4_9GAMM</name>